<keyword evidence="1" id="KW-0812">Transmembrane</keyword>
<keyword evidence="1" id="KW-1133">Transmembrane helix</keyword>
<proteinExistence type="predicted"/>
<protein>
    <submittedName>
        <fullName evidence="2">Uncharacterized protein</fullName>
    </submittedName>
</protein>
<dbReference type="Proteomes" id="UP000828390">
    <property type="component" value="Unassembled WGS sequence"/>
</dbReference>
<sequence length="77" mass="8981">MDSDKKANIVTVTIPLGWTGSYLVFTILIFPPYLMLFQCVLHVSWWMILRVLTVQKAFNIERQFRARQLNKIPGKIA</sequence>
<gene>
    <name evidence="2" type="ORF">DPMN_107728</name>
</gene>
<organism evidence="2 3">
    <name type="scientific">Dreissena polymorpha</name>
    <name type="common">Zebra mussel</name>
    <name type="synonym">Mytilus polymorpha</name>
    <dbReference type="NCBI Taxonomy" id="45954"/>
    <lineage>
        <taxon>Eukaryota</taxon>
        <taxon>Metazoa</taxon>
        <taxon>Spiralia</taxon>
        <taxon>Lophotrochozoa</taxon>
        <taxon>Mollusca</taxon>
        <taxon>Bivalvia</taxon>
        <taxon>Autobranchia</taxon>
        <taxon>Heteroconchia</taxon>
        <taxon>Euheterodonta</taxon>
        <taxon>Imparidentia</taxon>
        <taxon>Neoheterodontei</taxon>
        <taxon>Myida</taxon>
        <taxon>Dreissenoidea</taxon>
        <taxon>Dreissenidae</taxon>
        <taxon>Dreissena</taxon>
    </lineage>
</organism>
<dbReference type="EMBL" id="JAIWYP010000004">
    <property type="protein sequence ID" value="KAH3834404.1"/>
    <property type="molecule type" value="Genomic_DNA"/>
</dbReference>
<feature type="transmembrane region" description="Helical" evidence="1">
    <location>
        <begin position="7"/>
        <end position="29"/>
    </location>
</feature>
<evidence type="ECO:0000313" key="2">
    <source>
        <dbReference type="EMBL" id="KAH3834404.1"/>
    </source>
</evidence>
<evidence type="ECO:0000256" key="1">
    <source>
        <dbReference type="SAM" id="Phobius"/>
    </source>
</evidence>
<reference evidence="2" key="1">
    <citation type="journal article" date="2019" name="bioRxiv">
        <title>The Genome of the Zebra Mussel, Dreissena polymorpha: A Resource for Invasive Species Research.</title>
        <authorList>
            <person name="McCartney M.A."/>
            <person name="Auch B."/>
            <person name="Kono T."/>
            <person name="Mallez S."/>
            <person name="Zhang Y."/>
            <person name="Obille A."/>
            <person name="Becker A."/>
            <person name="Abrahante J.E."/>
            <person name="Garbe J."/>
            <person name="Badalamenti J.P."/>
            <person name="Herman A."/>
            <person name="Mangelson H."/>
            <person name="Liachko I."/>
            <person name="Sullivan S."/>
            <person name="Sone E.D."/>
            <person name="Koren S."/>
            <person name="Silverstein K.A.T."/>
            <person name="Beckman K.B."/>
            <person name="Gohl D.M."/>
        </authorList>
    </citation>
    <scope>NUCLEOTIDE SEQUENCE</scope>
    <source>
        <strain evidence="2">Duluth1</strain>
        <tissue evidence="2">Whole animal</tissue>
    </source>
</reference>
<keyword evidence="3" id="KW-1185">Reference proteome</keyword>
<comment type="caution">
    <text evidence="2">The sequence shown here is derived from an EMBL/GenBank/DDBJ whole genome shotgun (WGS) entry which is preliminary data.</text>
</comment>
<accession>A0A9D4QKG3</accession>
<evidence type="ECO:0000313" key="3">
    <source>
        <dbReference type="Proteomes" id="UP000828390"/>
    </source>
</evidence>
<name>A0A9D4QKG3_DREPO</name>
<feature type="transmembrane region" description="Helical" evidence="1">
    <location>
        <begin position="35"/>
        <end position="53"/>
    </location>
</feature>
<reference evidence="2" key="2">
    <citation type="submission" date="2020-11" db="EMBL/GenBank/DDBJ databases">
        <authorList>
            <person name="McCartney M.A."/>
            <person name="Auch B."/>
            <person name="Kono T."/>
            <person name="Mallez S."/>
            <person name="Becker A."/>
            <person name="Gohl D.M."/>
            <person name="Silverstein K.A.T."/>
            <person name="Koren S."/>
            <person name="Bechman K.B."/>
            <person name="Herman A."/>
            <person name="Abrahante J.E."/>
            <person name="Garbe J."/>
        </authorList>
    </citation>
    <scope>NUCLEOTIDE SEQUENCE</scope>
    <source>
        <strain evidence="2">Duluth1</strain>
        <tissue evidence="2">Whole animal</tissue>
    </source>
</reference>
<keyword evidence="1" id="KW-0472">Membrane</keyword>
<dbReference type="AlphaFoldDB" id="A0A9D4QKG3"/>